<dbReference type="CDD" id="cd00143">
    <property type="entry name" value="PP2Cc"/>
    <property type="match status" value="1"/>
</dbReference>
<organism evidence="3 4">
    <name type="scientific">Rhodocollybia butyracea</name>
    <dbReference type="NCBI Taxonomy" id="206335"/>
    <lineage>
        <taxon>Eukaryota</taxon>
        <taxon>Fungi</taxon>
        <taxon>Dikarya</taxon>
        <taxon>Basidiomycota</taxon>
        <taxon>Agaricomycotina</taxon>
        <taxon>Agaricomycetes</taxon>
        <taxon>Agaricomycetidae</taxon>
        <taxon>Agaricales</taxon>
        <taxon>Marasmiineae</taxon>
        <taxon>Omphalotaceae</taxon>
        <taxon>Rhodocollybia</taxon>
    </lineage>
</organism>
<feature type="domain" description="PPM-type phosphatase" evidence="2">
    <location>
        <begin position="79"/>
        <end position="512"/>
    </location>
</feature>
<evidence type="ECO:0000313" key="4">
    <source>
        <dbReference type="Proteomes" id="UP000772434"/>
    </source>
</evidence>
<evidence type="ECO:0000313" key="3">
    <source>
        <dbReference type="EMBL" id="KAF9077003.1"/>
    </source>
</evidence>
<dbReference type="SMART" id="SM00332">
    <property type="entry name" value="PP2Cc"/>
    <property type="match status" value="1"/>
</dbReference>
<name>A0A9P5Q7N1_9AGAR</name>
<proteinExistence type="predicted"/>
<dbReference type="PANTHER" id="PTHR13832:SF792">
    <property type="entry name" value="GM14286P"/>
    <property type="match status" value="1"/>
</dbReference>
<evidence type="ECO:0000259" key="2">
    <source>
        <dbReference type="PROSITE" id="PS51746"/>
    </source>
</evidence>
<dbReference type="GO" id="GO:0005739">
    <property type="term" value="C:mitochondrion"/>
    <property type="evidence" value="ECO:0007669"/>
    <property type="project" value="TreeGrafter"/>
</dbReference>
<gene>
    <name evidence="3" type="ORF">BDP27DRAFT_1209875</name>
</gene>
<dbReference type="PANTHER" id="PTHR13832">
    <property type="entry name" value="PROTEIN PHOSPHATASE 2C"/>
    <property type="match status" value="1"/>
</dbReference>
<dbReference type="InterPro" id="IPR036457">
    <property type="entry name" value="PPM-type-like_dom_sf"/>
</dbReference>
<evidence type="ECO:0000256" key="1">
    <source>
        <dbReference type="SAM" id="MobiDB-lite"/>
    </source>
</evidence>
<protein>
    <submittedName>
        <fullName evidence="3">Phophatase 2C family protein</fullName>
    </submittedName>
</protein>
<feature type="region of interest" description="Disordered" evidence="1">
    <location>
        <begin position="285"/>
        <end position="304"/>
    </location>
</feature>
<dbReference type="Pfam" id="PF00481">
    <property type="entry name" value="PP2C"/>
    <property type="match status" value="1"/>
</dbReference>
<comment type="caution">
    <text evidence="3">The sequence shown here is derived from an EMBL/GenBank/DDBJ whole genome shotgun (WGS) entry which is preliminary data.</text>
</comment>
<dbReference type="Gene3D" id="3.60.40.10">
    <property type="entry name" value="PPM-type phosphatase domain"/>
    <property type="match status" value="1"/>
</dbReference>
<dbReference type="EMBL" id="JADNRY010000005">
    <property type="protein sequence ID" value="KAF9077003.1"/>
    <property type="molecule type" value="Genomic_DNA"/>
</dbReference>
<dbReference type="SUPFAM" id="SSF81606">
    <property type="entry name" value="PP2C-like"/>
    <property type="match status" value="1"/>
</dbReference>
<dbReference type="Proteomes" id="UP000772434">
    <property type="component" value="Unassembled WGS sequence"/>
</dbReference>
<dbReference type="InterPro" id="IPR001932">
    <property type="entry name" value="PPM-type_phosphatase-like_dom"/>
</dbReference>
<sequence length="531" mass="57812">MLRRAWKPVAASLFLVGPAYYFYTSRDSQTFAVPVRITNAEGKKENSMKTLPLLPMKIIDSRLHESGTSETNVRPYGVTWHHTTSSLASNDPIEDAHSHHIIPSDNQKGDLLFYTVFDGHGGRNTSQLLSRTLINAVALQLSKLAASTDSTSSTKSFTDSLWQFWSKSSSNSSFGAWDVPSISSAIESAFVEFDTVLIDAPVSILKQALQEMKLSAKDSVPDLSNNASGVQTMQAAISGSCALMAVFDTAQKDLYIATTGDSRAVAGIWRPTPEGGSWEVDVLSEDQTGRNPKEAERLRSEHPGSEADTVVMNGRILGGLEPSRAFGDARYKWPVGLQELLNQVYMVGSGTPMRKPPRTFQTPPYVTARPVVTHRKLSFDDPSSLKFLVIATDGLWDVLTYVYSSSVHRSEEVVGLVGGHLAGLKGKIPKSTFPSLVPTTVGNAGVDGKAGKKLARSVKEGSWAFVDDNVSTHLIRNALGGGDEIELRQMMSIPAGMSRSYRDDITVTVVWWEAGKEYDAKSTDFTVKAKL</sequence>
<dbReference type="InterPro" id="IPR015655">
    <property type="entry name" value="PP2C"/>
</dbReference>
<feature type="compositionally biased region" description="Basic and acidic residues" evidence="1">
    <location>
        <begin position="287"/>
        <end position="304"/>
    </location>
</feature>
<accession>A0A9P5Q7N1</accession>
<dbReference type="OrthoDB" id="420076at2759"/>
<dbReference type="PROSITE" id="PS51746">
    <property type="entry name" value="PPM_2"/>
    <property type="match status" value="1"/>
</dbReference>
<dbReference type="AlphaFoldDB" id="A0A9P5Q7N1"/>
<dbReference type="GO" id="GO:0004741">
    <property type="term" value="F:[pyruvate dehydrogenase (acetyl-transferring)]-phosphatase activity"/>
    <property type="evidence" value="ECO:0007669"/>
    <property type="project" value="TreeGrafter"/>
</dbReference>
<keyword evidence="4" id="KW-1185">Reference proteome</keyword>
<reference evidence="3" key="1">
    <citation type="submission" date="2020-11" db="EMBL/GenBank/DDBJ databases">
        <authorList>
            <consortium name="DOE Joint Genome Institute"/>
            <person name="Ahrendt S."/>
            <person name="Riley R."/>
            <person name="Andreopoulos W."/>
            <person name="Labutti K."/>
            <person name="Pangilinan J."/>
            <person name="Ruiz-Duenas F.J."/>
            <person name="Barrasa J.M."/>
            <person name="Sanchez-Garcia M."/>
            <person name="Camarero S."/>
            <person name="Miyauchi S."/>
            <person name="Serrano A."/>
            <person name="Linde D."/>
            <person name="Babiker R."/>
            <person name="Drula E."/>
            <person name="Ayuso-Fernandez I."/>
            <person name="Pacheco R."/>
            <person name="Padilla G."/>
            <person name="Ferreira P."/>
            <person name="Barriuso J."/>
            <person name="Kellner H."/>
            <person name="Castanera R."/>
            <person name="Alfaro M."/>
            <person name="Ramirez L."/>
            <person name="Pisabarro A.G."/>
            <person name="Kuo A."/>
            <person name="Tritt A."/>
            <person name="Lipzen A."/>
            <person name="He G."/>
            <person name="Yan M."/>
            <person name="Ng V."/>
            <person name="Cullen D."/>
            <person name="Martin F."/>
            <person name="Rosso M.-N."/>
            <person name="Henrissat B."/>
            <person name="Hibbett D."/>
            <person name="Martinez A.T."/>
            <person name="Grigoriev I.V."/>
        </authorList>
    </citation>
    <scope>NUCLEOTIDE SEQUENCE</scope>
    <source>
        <strain evidence="3">AH 40177</strain>
    </source>
</reference>